<dbReference type="Pfam" id="PF06439">
    <property type="entry name" value="3keto-disac_hyd"/>
    <property type="match status" value="1"/>
</dbReference>
<dbReference type="Gene3D" id="2.60.120.260">
    <property type="entry name" value="Galactose-binding domain-like"/>
    <property type="match status" value="1"/>
</dbReference>
<dbReference type="InterPro" id="IPR023296">
    <property type="entry name" value="Glyco_hydro_beta-prop_sf"/>
</dbReference>
<dbReference type="Proteomes" id="UP001153387">
    <property type="component" value="Unassembled WGS sequence"/>
</dbReference>
<protein>
    <submittedName>
        <fullName evidence="5">DUF1080 domain-containing protein</fullName>
    </submittedName>
</protein>
<feature type="domain" description="3-keto-alpha-glucoside-1,2-lyase/3-keto-2-hydroxy-glucal hydratase" evidence="4">
    <location>
        <begin position="436"/>
        <end position="587"/>
    </location>
</feature>
<sequence length="614" mass="65564">MFKRGGKYYMTYTGNHVFSAGYRVNAAVSDDPLRGFEGFAGNPLLLRTDGATVGLGHNSLVRGPDLDSDYMIYHNLEGHGVVGPLRHMDIDRVVWNGERFAVWGPTAEAQPAPEPPAFEDRFERGELGKAWRNEGKGRWTVKAGEGLRVKTDGGDASALLIAKKDAASDFTAEYHVKLESGGRAGAVFAYADDKNYGTALIDADARTLRVRVLRKGKAAEQAEAQLPNGVDPAQLHELRLEKSGLELRVYADEMKLVSLQLTTPLEAGSIGYAAEGTDASFGYVAFSDKADGSGSLTAYAPVPGRMDAVHAEEAGGKAKLADDGAGGFNLAGLAGGQKLSYRVNVAKEGEYGIRLRMKPVAEGAKLRLTTESGGTAIELQPSSLGGAAEAGAWTIVGADGVKLQAGAQTWKLEVAAGEASLAWLEAWADVPVEPAQEGFDDRNDFGWSRYEGEWSVRQGQLRASSVQPAKSLWGNYGYADYAFEADITVPGAGGQTGMLVRATDPANGMELNQNRTDFIRGYYVYLDASGIHLVKQDYGSIPLADAAYKLPEAGEWLHLKVEASGNRISVYAGGAGDPVIRYEDRSDTPLLHGKAGFKSIDAASRFDQASLAPL</sequence>
<dbReference type="AlphaFoldDB" id="A0A9X4KJ12"/>
<proteinExistence type="inferred from homology"/>
<evidence type="ECO:0000259" key="4">
    <source>
        <dbReference type="Pfam" id="PF06439"/>
    </source>
</evidence>
<keyword evidence="2" id="KW-0378">Hydrolase</keyword>
<evidence type="ECO:0000313" key="6">
    <source>
        <dbReference type="Proteomes" id="UP001153387"/>
    </source>
</evidence>
<dbReference type="Gene3D" id="2.115.10.20">
    <property type="entry name" value="Glycosyl hydrolase domain, family 43"/>
    <property type="match status" value="1"/>
</dbReference>
<dbReference type="GO" id="GO:0004553">
    <property type="term" value="F:hydrolase activity, hydrolyzing O-glycosyl compounds"/>
    <property type="evidence" value="ECO:0007669"/>
    <property type="project" value="InterPro"/>
</dbReference>
<reference evidence="5 6" key="1">
    <citation type="submission" date="2022-10" db="EMBL/GenBank/DDBJ databases">
        <title>Comparative genomic analysis of Cohnella hashimotonis sp. nov., isolated from the International Space Station.</title>
        <authorList>
            <person name="Simpson A."/>
            <person name="Venkateswaran K."/>
        </authorList>
    </citation>
    <scope>NUCLEOTIDE SEQUENCE [LARGE SCALE GENOMIC DNA]</scope>
    <source>
        <strain evidence="5 6">DSM 18997</strain>
    </source>
</reference>
<gene>
    <name evidence="5" type="ORF">OMP38_19805</name>
</gene>
<dbReference type="Gene3D" id="2.60.120.560">
    <property type="entry name" value="Exo-inulinase, domain 1"/>
    <property type="match status" value="2"/>
</dbReference>
<dbReference type="EMBL" id="JAPDHZ010000003">
    <property type="protein sequence ID" value="MDG0792865.1"/>
    <property type="molecule type" value="Genomic_DNA"/>
</dbReference>
<comment type="caution">
    <text evidence="5">The sequence shown here is derived from an EMBL/GenBank/DDBJ whole genome shotgun (WGS) entry which is preliminary data.</text>
</comment>
<keyword evidence="6" id="KW-1185">Reference proteome</keyword>
<dbReference type="RefSeq" id="WP_277566612.1">
    <property type="nucleotide sequence ID" value="NZ_JAPDHZ010000003.1"/>
</dbReference>
<keyword evidence="3" id="KW-0326">Glycosidase</keyword>
<dbReference type="InterPro" id="IPR010496">
    <property type="entry name" value="AL/BT2_dom"/>
</dbReference>
<organism evidence="5 6">
    <name type="scientific">Cohnella ginsengisoli</name>
    <dbReference type="NCBI Taxonomy" id="425004"/>
    <lineage>
        <taxon>Bacteria</taxon>
        <taxon>Bacillati</taxon>
        <taxon>Bacillota</taxon>
        <taxon>Bacilli</taxon>
        <taxon>Bacillales</taxon>
        <taxon>Paenibacillaceae</taxon>
        <taxon>Cohnella</taxon>
    </lineage>
</organism>
<evidence type="ECO:0000256" key="3">
    <source>
        <dbReference type="ARBA" id="ARBA00023295"/>
    </source>
</evidence>
<dbReference type="InterPro" id="IPR006710">
    <property type="entry name" value="Glyco_hydro_43"/>
</dbReference>
<name>A0A9X4KJ12_9BACL</name>
<evidence type="ECO:0000256" key="1">
    <source>
        <dbReference type="ARBA" id="ARBA00009865"/>
    </source>
</evidence>
<dbReference type="Pfam" id="PF04616">
    <property type="entry name" value="Glyco_hydro_43"/>
    <property type="match status" value="1"/>
</dbReference>
<evidence type="ECO:0000256" key="2">
    <source>
        <dbReference type="ARBA" id="ARBA00022801"/>
    </source>
</evidence>
<evidence type="ECO:0000313" key="5">
    <source>
        <dbReference type="EMBL" id="MDG0792865.1"/>
    </source>
</evidence>
<dbReference type="GO" id="GO:0005975">
    <property type="term" value="P:carbohydrate metabolic process"/>
    <property type="evidence" value="ECO:0007669"/>
    <property type="project" value="InterPro"/>
</dbReference>
<comment type="similarity">
    <text evidence="1">Belongs to the glycosyl hydrolase 43 family.</text>
</comment>
<dbReference type="SUPFAM" id="SSF75005">
    <property type="entry name" value="Arabinanase/levansucrase/invertase"/>
    <property type="match status" value="1"/>
</dbReference>
<accession>A0A9X4KJ12</accession>